<dbReference type="GO" id="GO:0004674">
    <property type="term" value="F:protein serine/threonine kinase activity"/>
    <property type="evidence" value="ECO:0007669"/>
    <property type="project" value="UniProtKB-EC"/>
</dbReference>
<sequence length="758" mass="79692">METLGAAGPARVGPFRVLAVLGQGGMGRVLLGVAQDGRPAAVKQVHAEYAEDDGFRARLRREVEASRRVSGGYTAAVIAADPDAPTPWLAAQFVPGPTLAEVVGAAGPLPEEAVRRLAAGLAQALVDVHRAGLIHRDLKPSNVLLAGDGVRVIDFGIARAAEEASELTRTGGVIGSPAYMSPEQAEGRALGPASDVFSLGSLLVLALCGRSPFAGATTLQTLYNVVHTEPDLGAVPAATRPLLAACLAKDPAARPTPERLLDLLGSVAQVPRPWPEAVHALIAAQQRAVDGLLGAPEARTVVIDPRAAPRGRRRARRTAAPAVAGVLVAGLGVGGYLLWGPQDGTGVPDKYLKAPICAEAAGGLHLPADQRKPDKDWYVERSGTAQTRCSWYGSSVVQGVRSEDRDPSATVQWSCGAARATVRTPPRRSATTSPTRRRRTGRPMPPASATRPTGTGPAPARPAPWSSATATCACGSGSGARTTRSRTARRRPPPSPGRRWPRCRAEAGSGVLWGRAGDGRGGGARGRLRRGRAVRAVERAQQERQQYPRRAEGDGGQHGTEGPSPNAAGHSDGAGRDGLATLEGNRCLGRLGDPAPARNRGEERWPGLPRRRHRRQNLRSPLLGHRARPYGRRRNVQQRRQEPPPPGHFRPRPRACRRRARPAVRGEQRAQVPALEGHGPTSSGRRGAGSAASPSGAGPWTISRTLPKVPNCRISAGAEAPAATAAYRPVTCECSSQPVRAPRATRLRPAARSAVGSM</sequence>
<feature type="compositionally biased region" description="Low complexity" evidence="6">
    <location>
        <begin position="682"/>
        <end position="699"/>
    </location>
</feature>
<dbReference type="PANTHER" id="PTHR43289:SF34">
    <property type="entry name" value="SERINE_THREONINE-PROTEIN KINASE YBDM-RELATED"/>
    <property type="match status" value="1"/>
</dbReference>
<feature type="compositionally biased region" description="Low complexity" evidence="6">
    <location>
        <begin position="447"/>
        <end position="471"/>
    </location>
</feature>
<dbReference type="AlphaFoldDB" id="A0AB39TCH4"/>
<evidence type="ECO:0000313" key="8">
    <source>
        <dbReference type="EMBL" id="XDQ77263.1"/>
    </source>
</evidence>
<dbReference type="PROSITE" id="PS00107">
    <property type="entry name" value="PROTEIN_KINASE_ATP"/>
    <property type="match status" value="1"/>
</dbReference>
<feature type="compositionally biased region" description="Basic residues" evidence="6">
    <location>
        <begin position="483"/>
        <end position="492"/>
    </location>
</feature>
<dbReference type="InterPro" id="IPR017441">
    <property type="entry name" value="Protein_kinase_ATP_BS"/>
</dbReference>
<feature type="compositionally biased region" description="Basic residues" evidence="6">
    <location>
        <begin position="625"/>
        <end position="637"/>
    </location>
</feature>
<dbReference type="InterPro" id="IPR008271">
    <property type="entry name" value="Ser/Thr_kinase_AS"/>
</dbReference>
<keyword evidence="4 5" id="KW-0067">ATP-binding</keyword>
<dbReference type="PROSITE" id="PS00108">
    <property type="entry name" value="PROTEIN_KINASE_ST"/>
    <property type="match status" value="1"/>
</dbReference>
<keyword evidence="2 5" id="KW-0547">Nucleotide-binding</keyword>
<dbReference type="EMBL" id="CP163445">
    <property type="protein sequence ID" value="XDQ77263.1"/>
    <property type="molecule type" value="Genomic_DNA"/>
</dbReference>
<dbReference type="PROSITE" id="PS50011">
    <property type="entry name" value="PROTEIN_KINASE_DOM"/>
    <property type="match status" value="1"/>
</dbReference>
<feature type="compositionally biased region" description="Low complexity" evidence="6">
    <location>
        <begin position="738"/>
        <end position="758"/>
    </location>
</feature>
<dbReference type="InterPro" id="IPR011009">
    <property type="entry name" value="Kinase-like_dom_sf"/>
</dbReference>
<accession>A0AB39TCH4</accession>
<evidence type="ECO:0000256" key="1">
    <source>
        <dbReference type="ARBA" id="ARBA00022679"/>
    </source>
</evidence>
<dbReference type="Gene3D" id="1.10.510.10">
    <property type="entry name" value="Transferase(Phosphotransferase) domain 1"/>
    <property type="match status" value="1"/>
</dbReference>
<evidence type="ECO:0000256" key="2">
    <source>
        <dbReference type="ARBA" id="ARBA00022741"/>
    </source>
</evidence>
<keyword evidence="3 8" id="KW-0418">Kinase</keyword>
<feature type="region of interest" description="Disordered" evidence="6">
    <location>
        <begin position="720"/>
        <end position="758"/>
    </location>
</feature>
<name>A0AB39TCH4_9ACTN</name>
<dbReference type="InterPro" id="IPR000719">
    <property type="entry name" value="Prot_kinase_dom"/>
</dbReference>
<dbReference type="Pfam" id="PF00069">
    <property type="entry name" value="Pkinase"/>
    <property type="match status" value="1"/>
</dbReference>
<dbReference type="RefSeq" id="WP_369182167.1">
    <property type="nucleotide sequence ID" value="NZ_CP163445.1"/>
</dbReference>
<proteinExistence type="predicted"/>
<gene>
    <name evidence="8" type="ORF">AB2U05_01560</name>
</gene>
<evidence type="ECO:0000256" key="5">
    <source>
        <dbReference type="PROSITE-ProRule" id="PRU10141"/>
    </source>
</evidence>
<protein>
    <submittedName>
        <fullName evidence="8">Serine/threonine-protein kinase</fullName>
        <ecNumber evidence="8">2.7.11.1</ecNumber>
    </submittedName>
</protein>
<evidence type="ECO:0000259" key="7">
    <source>
        <dbReference type="PROSITE" id="PS50011"/>
    </source>
</evidence>
<feature type="compositionally biased region" description="Low complexity" evidence="6">
    <location>
        <begin position="417"/>
        <end position="434"/>
    </location>
</feature>
<dbReference type="Gene3D" id="3.30.200.20">
    <property type="entry name" value="Phosphorylase Kinase, domain 1"/>
    <property type="match status" value="1"/>
</dbReference>
<feature type="domain" description="Protein kinase" evidence="7">
    <location>
        <begin position="15"/>
        <end position="282"/>
    </location>
</feature>
<dbReference type="PANTHER" id="PTHR43289">
    <property type="entry name" value="MITOGEN-ACTIVATED PROTEIN KINASE KINASE KINASE 20-RELATED"/>
    <property type="match status" value="1"/>
</dbReference>
<dbReference type="SUPFAM" id="SSF56112">
    <property type="entry name" value="Protein kinase-like (PK-like)"/>
    <property type="match status" value="1"/>
</dbReference>
<evidence type="ECO:0000256" key="6">
    <source>
        <dbReference type="SAM" id="MobiDB-lite"/>
    </source>
</evidence>
<organism evidence="8">
    <name type="scientific">Streptomyces sp. Y1</name>
    <dbReference type="NCBI Taxonomy" id="3238634"/>
    <lineage>
        <taxon>Bacteria</taxon>
        <taxon>Bacillati</taxon>
        <taxon>Actinomycetota</taxon>
        <taxon>Actinomycetes</taxon>
        <taxon>Kitasatosporales</taxon>
        <taxon>Streptomycetaceae</taxon>
        <taxon>Streptomyces</taxon>
    </lineage>
</organism>
<evidence type="ECO:0000256" key="3">
    <source>
        <dbReference type="ARBA" id="ARBA00022777"/>
    </source>
</evidence>
<dbReference type="GO" id="GO:0005524">
    <property type="term" value="F:ATP binding"/>
    <property type="evidence" value="ECO:0007669"/>
    <property type="project" value="UniProtKB-UniRule"/>
</dbReference>
<dbReference type="SMART" id="SM00220">
    <property type="entry name" value="S_TKc"/>
    <property type="match status" value="1"/>
</dbReference>
<dbReference type="CDD" id="cd14014">
    <property type="entry name" value="STKc_PknB_like"/>
    <property type="match status" value="1"/>
</dbReference>
<evidence type="ECO:0000256" key="4">
    <source>
        <dbReference type="ARBA" id="ARBA00022840"/>
    </source>
</evidence>
<keyword evidence="1 8" id="KW-0808">Transferase</keyword>
<dbReference type="EC" id="2.7.11.1" evidence="8"/>
<feature type="compositionally biased region" description="Basic residues" evidence="6">
    <location>
        <begin position="649"/>
        <end position="662"/>
    </location>
</feature>
<reference evidence="8" key="1">
    <citation type="submission" date="2024-07" db="EMBL/GenBank/DDBJ databases">
        <authorList>
            <person name="Yu S.T."/>
        </authorList>
    </citation>
    <scope>NUCLEOTIDE SEQUENCE</scope>
    <source>
        <strain evidence="8">Y1</strain>
    </source>
</reference>
<feature type="region of interest" description="Disordered" evidence="6">
    <location>
        <begin position="399"/>
        <end position="705"/>
    </location>
</feature>
<feature type="binding site" evidence="5">
    <location>
        <position position="43"/>
    </location>
    <ligand>
        <name>ATP</name>
        <dbReference type="ChEBI" id="CHEBI:30616"/>
    </ligand>
</feature>